<protein>
    <submittedName>
        <fullName evidence="1">Uncharacterized protein</fullName>
    </submittedName>
</protein>
<dbReference type="InParanoid" id="E3IUK4"/>
<accession>E3IUK4</accession>
<dbReference type="Proteomes" id="UP000002484">
    <property type="component" value="Chromosome"/>
</dbReference>
<evidence type="ECO:0000313" key="1">
    <source>
        <dbReference type="EMBL" id="ADP83689.1"/>
    </source>
</evidence>
<dbReference type="KEGG" id="fri:FraEuI1c_5705"/>
<keyword evidence="2" id="KW-1185">Reference proteome</keyword>
<dbReference type="AlphaFoldDB" id="E3IUK4"/>
<reference evidence="1 2" key="1">
    <citation type="submission" date="2010-10" db="EMBL/GenBank/DDBJ databases">
        <title>Complete sequence of Frankia sp. EuI1c.</title>
        <authorList>
            <consortium name="US DOE Joint Genome Institute"/>
            <person name="Lucas S."/>
            <person name="Copeland A."/>
            <person name="Lapidus A."/>
            <person name="Cheng J.-F."/>
            <person name="Bruce D."/>
            <person name="Goodwin L."/>
            <person name="Pitluck S."/>
            <person name="Chertkov O."/>
            <person name="Detter J.C."/>
            <person name="Han C."/>
            <person name="Tapia R."/>
            <person name="Land M."/>
            <person name="Hauser L."/>
            <person name="Jeffries C."/>
            <person name="Kyrpides N."/>
            <person name="Ivanova N."/>
            <person name="Mikhailova N."/>
            <person name="Beauchemin N."/>
            <person name="Sen A."/>
            <person name="Sur S.A."/>
            <person name="Gtari M."/>
            <person name="Wall L."/>
            <person name="Tisa L."/>
            <person name="Woyke T."/>
        </authorList>
    </citation>
    <scope>NUCLEOTIDE SEQUENCE [LARGE SCALE GENOMIC DNA]</scope>
    <source>
        <strain evidence="2">DSM 45817 / CECT 9037 / EuI1c</strain>
    </source>
</reference>
<dbReference type="HOGENOM" id="CLU_2824853_0_0_11"/>
<name>E3IUK4_PSEI1</name>
<evidence type="ECO:0000313" key="2">
    <source>
        <dbReference type="Proteomes" id="UP000002484"/>
    </source>
</evidence>
<organism evidence="1 2">
    <name type="scientific">Pseudofrankia inefficax (strain DSM 45817 / CECT 9037 / DDB 130130 / EuI1c)</name>
    <name type="common">Frankia inefficax</name>
    <dbReference type="NCBI Taxonomy" id="298654"/>
    <lineage>
        <taxon>Bacteria</taxon>
        <taxon>Bacillati</taxon>
        <taxon>Actinomycetota</taxon>
        <taxon>Actinomycetes</taxon>
        <taxon>Frankiales</taxon>
        <taxon>Frankiaceae</taxon>
        <taxon>Pseudofrankia</taxon>
    </lineage>
</organism>
<gene>
    <name evidence="1" type="ordered locus">FraEuI1c_5705</name>
</gene>
<dbReference type="STRING" id="298654.FraEuI1c_5705"/>
<sequence length="66" mass="6890">MARAGLASTLPRDERGSALAEALETGALAGRGAVIDVLPRLITTGLTTGTTATLVPSLLRLYRWLL</sequence>
<proteinExistence type="predicted"/>
<dbReference type="EMBL" id="CP002299">
    <property type="protein sequence ID" value="ADP83689.1"/>
    <property type="molecule type" value="Genomic_DNA"/>
</dbReference>